<dbReference type="SUPFAM" id="SSF143456">
    <property type="entry name" value="VC0467-like"/>
    <property type="match status" value="1"/>
</dbReference>
<dbReference type="PANTHER" id="PTHR30327:SF1">
    <property type="entry name" value="UPF0301 PROTEIN YQGE"/>
    <property type="match status" value="1"/>
</dbReference>
<dbReference type="PANTHER" id="PTHR30327">
    <property type="entry name" value="UNCHARACTERIZED PROTEIN YQGE"/>
    <property type="match status" value="1"/>
</dbReference>
<accession>A0A6J7HX24</accession>
<dbReference type="InterPro" id="IPR003774">
    <property type="entry name" value="AlgH-like"/>
</dbReference>
<dbReference type="EMBL" id="CAFBMX010000002">
    <property type="protein sequence ID" value="CAB4921359.1"/>
    <property type="molecule type" value="Genomic_DNA"/>
</dbReference>
<dbReference type="Pfam" id="PF02622">
    <property type="entry name" value="DUF179"/>
    <property type="match status" value="1"/>
</dbReference>
<reference evidence="1" key="1">
    <citation type="submission" date="2020-05" db="EMBL/GenBank/DDBJ databases">
        <authorList>
            <person name="Chiriac C."/>
            <person name="Salcher M."/>
            <person name="Ghai R."/>
            <person name="Kavagutti S V."/>
        </authorList>
    </citation>
    <scope>NUCLEOTIDE SEQUENCE</scope>
</reference>
<sequence>MESLRGQLLIASPAVHDPQFRQTVVLIAEHGEEGAMGVVLNRVAPATVGEAVPELAPLAGYDEPVHVGGPVAEEGVTVLAEFLEPERAALLIDDTVGFVAAGDGDPADLADAVARVRVFAGHAGWGPGQLEDEMDEESWIVETPRREDLFTDDPEGLWSRVLRRMGGDYVVIATMPADPSRN</sequence>
<evidence type="ECO:0000313" key="1">
    <source>
        <dbReference type="EMBL" id="CAB4921359.1"/>
    </source>
</evidence>
<name>A0A6J7HX24_9ZZZZ</name>
<proteinExistence type="inferred from homology"/>
<gene>
    <name evidence="1" type="ORF">UFOPK3674_00575</name>
</gene>
<dbReference type="Gene3D" id="3.40.1740.10">
    <property type="entry name" value="VC0467-like"/>
    <property type="match status" value="1"/>
</dbReference>
<organism evidence="1">
    <name type="scientific">freshwater metagenome</name>
    <dbReference type="NCBI Taxonomy" id="449393"/>
    <lineage>
        <taxon>unclassified sequences</taxon>
        <taxon>metagenomes</taxon>
        <taxon>ecological metagenomes</taxon>
    </lineage>
</organism>
<dbReference type="AlphaFoldDB" id="A0A6J7HX24"/>
<dbReference type="HAMAP" id="MF_00758">
    <property type="entry name" value="UPF0301"/>
    <property type="match status" value="1"/>
</dbReference>
<protein>
    <submittedName>
        <fullName evidence="1">Unannotated protein</fullName>
    </submittedName>
</protein>
<dbReference type="GO" id="GO:0005829">
    <property type="term" value="C:cytosol"/>
    <property type="evidence" value="ECO:0007669"/>
    <property type="project" value="TreeGrafter"/>
</dbReference>